<keyword evidence="5" id="KW-1185">Reference proteome</keyword>
<reference evidence="4 5" key="1">
    <citation type="submission" date="2023-11" db="EMBL/GenBank/DDBJ databases">
        <title>Paucibacter sp. nov., isolated from fresh soil in Korea.</title>
        <authorList>
            <person name="Le N.T.T."/>
        </authorList>
    </citation>
    <scope>NUCLEOTIDE SEQUENCE [LARGE SCALE GENOMIC DNA]</scope>
    <source>
        <strain evidence="4 5">R3-3</strain>
    </source>
</reference>
<comment type="subcellular location">
    <subcellularLocation>
        <location evidence="2">Cell membrane</location>
        <topology evidence="2">Lipid-anchor</topology>
    </subcellularLocation>
</comment>
<evidence type="ECO:0000256" key="1">
    <source>
        <dbReference type="ARBA" id="ARBA00007613"/>
    </source>
</evidence>
<keyword evidence="2" id="KW-0449">Lipoprotein</keyword>
<dbReference type="NCBIfam" id="TIGR01845">
    <property type="entry name" value="outer_NodT"/>
    <property type="match status" value="1"/>
</dbReference>
<feature type="signal peptide" evidence="2">
    <location>
        <begin position="1"/>
        <end position="22"/>
    </location>
</feature>
<comment type="similarity">
    <text evidence="1 2">Belongs to the outer membrane factor (OMF) (TC 1.B.17) family.</text>
</comment>
<protein>
    <submittedName>
        <fullName evidence="4">Efflux transporter outer membrane subunit</fullName>
    </submittedName>
</protein>
<evidence type="ECO:0000256" key="3">
    <source>
        <dbReference type="SAM" id="Coils"/>
    </source>
</evidence>
<name>A0ABU5DDN0_9BURK</name>
<accession>A0ABU5DDN0</accession>
<dbReference type="Gene3D" id="1.20.1600.10">
    <property type="entry name" value="Outer membrane efflux proteins (OEP)"/>
    <property type="match status" value="1"/>
</dbReference>
<dbReference type="Proteomes" id="UP001285263">
    <property type="component" value="Unassembled WGS sequence"/>
</dbReference>
<dbReference type="PANTHER" id="PTHR30203:SF32">
    <property type="entry name" value="CATION EFFLUX SYSTEM PROTEIN CUSC"/>
    <property type="match status" value="1"/>
</dbReference>
<dbReference type="Pfam" id="PF02321">
    <property type="entry name" value="OEP"/>
    <property type="match status" value="2"/>
</dbReference>
<evidence type="ECO:0000313" key="4">
    <source>
        <dbReference type="EMBL" id="MDY0744392.1"/>
    </source>
</evidence>
<dbReference type="InterPro" id="IPR003423">
    <property type="entry name" value="OMP_efflux"/>
</dbReference>
<evidence type="ECO:0000313" key="5">
    <source>
        <dbReference type="Proteomes" id="UP001285263"/>
    </source>
</evidence>
<dbReference type="PANTHER" id="PTHR30203">
    <property type="entry name" value="OUTER MEMBRANE CATION EFFLUX PROTEIN"/>
    <property type="match status" value="1"/>
</dbReference>
<organism evidence="4 5">
    <name type="scientific">Roseateles agri</name>
    <dbReference type="NCBI Taxonomy" id="3098619"/>
    <lineage>
        <taxon>Bacteria</taxon>
        <taxon>Pseudomonadati</taxon>
        <taxon>Pseudomonadota</taxon>
        <taxon>Betaproteobacteria</taxon>
        <taxon>Burkholderiales</taxon>
        <taxon>Sphaerotilaceae</taxon>
        <taxon>Roseateles</taxon>
    </lineage>
</organism>
<evidence type="ECO:0000256" key="2">
    <source>
        <dbReference type="RuleBase" id="RU362097"/>
    </source>
</evidence>
<keyword evidence="3" id="KW-0175">Coiled coil</keyword>
<proteinExistence type="inferred from homology"/>
<dbReference type="EMBL" id="JAXCLA010000002">
    <property type="protein sequence ID" value="MDY0744392.1"/>
    <property type="molecule type" value="Genomic_DNA"/>
</dbReference>
<dbReference type="SUPFAM" id="SSF56954">
    <property type="entry name" value="Outer membrane efflux proteins (OEP)"/>
    <property type="match status" value="1"/>
</dbReference>
<feature type="chain" id="PRO_5044954761" evidence="2">
    <location>
        <begin position="23"/>
        <end position="455"/>
    </location>
</feature>
<keyword evidence="2" id="KW-0812">Transmembrane</keyword>
<keyword evidence="2" id="KW-0564">Palmitate</keyword>
<keyword evidence="2" id="KW-0472">Membrane</keyword>
<dbReference type="PROSITE" id="PS51257">
    <property type="entry name" value="PROKAR_LIPOPROTEIN"/>
    <property type="match status" value="1"/>
</dbReference>
<keyword evidence="2" id="KW-1134">Transmembrane beta strand</keyword>
<dbReference type="RefSeq" id="WP_320422280.1">
    <property type="nucleotide sequence ID" value="NZ_JAXCLA010000002.1"/>
</dbReference>
<dbReference type="Gene3D" id="2.20.200.10">
    <property type="entry name" value="Outer membrane efflux proteins (OEP)"/>
    <property type="match status" value="1"/>
</dbReference>
<sequence>MKLRALAFLVGGLALLGGCANLAPPYQRPAPALPAPGAPVPAADPSALGREAFFTDERLRATVELALANNRDLRVAALNVQRARAQARLTDAAQLPNVSANAGASRANSIGTSYSAGLSLAAFELDLFGRLRNESEAALQTWLASEAGRTSTEISLVAETANAWLSLAADLANQGLAQQTFESRGRSLELDQRRHALGAISGLALAQSQSLVDSARLDIATAATQVEQDRNALELLLGTALPPALAPDSAQNLAEASRLVELPAGVPSELLQRRPDVLQAERQLQASVANIGVARAAFFPRISLTAMAGTASSELSGLFKAGSRTWSYGPSLSLPIFDGGANAANLESAKLDREIALAQYDKAVQTAFREVADALAVRARLAERLAAQQALVATAERQLALADAQHRAGSTGMLEVLDAERSLYAAQQSLIALRLTEQANRLELYKVLGGGWKKA</sequence>
<feature type="coiled-coil region" evidence="3">
    <location>
        <begin position="378"/>
        <end position="405"/>
    </location>
</feature>
<comment type="caution">
    <text evidence="4">The sequence shown here is derived from an EMBL/GenBank/DDBJ whole genome shotgun (WGS) entry which is preliminary data.</text>
</comment>
<dbReference type="InterPro" id="IPR010131">
    <property type="entry name" value="MdtP/NodT-like"/>
</dbReference>
<keyword evidence="2" id="KW-0732">Signal</keyword>
<gene>
    <name evidence="4" type="ORF">SNE35_07735</name>
</gene>